<evidence type="ECO:0000313" key="1">
    <source>
        <dbReference type="EMBL" id="KAI3819467.1"/>
    </source>
</evidence>
<reference evidence="1 2" key="2">
    <citation type="journal article" date="2022" name="Mol. Ecol. Resour.">
        <title>The genomes of chicory, endive, great burdock and yacon provide insights into Asteraceae paleo-polyploidization history and plant inulin production.</title>
        <authorList>
            <person name="Fan W."/>
            <person name="Wang S."/>
            <person name="Wang H."/>
            <person name="Wang A."/>
            <person name="Jiang F."/>
            <person name="Liu H."/>
            <person name="Zhao H."/>
            <person name="Xu D."/>
            <person name="Zhang Y."/>
        </authorList>
    </citation>
    <scope>NUCLEOTIDE SEQUENCE [LARGE SCALE GENOMIC DNA]</scope>
    <source>
        <strain evidence="2">cv. Yunnan</strain>
        <tissue evidence="1">Leaves</tissue>
    </source>
</reference>
<dbReference type="Proteomes" id="UP001056120">
    <property type="component" value="Linkage Group LG04"/>
</dbReference>
<accession>A0ACB9JH59</accession>
<keyword evidence="2" id="KW-1185">Reference proteome</keyword>
<reference evidence="2" key="1">
    <citation type="journal article" date="2022" name="Mol. Ecol. Resour.">
        <title>The genomes of chicory, endive, great burdock and yacon provide insights into Asteraceae palaeo-polyploidization history and plant inulin production.</title>
        <authorList>
            <person name="Fan W."/>
            <person name="Wang S."/>
            <person name="Wang H."/>
            <person name="Wang A."/>
            <person name="Jiang F."/>
            <person name="Liu H."/>
            <person name="Zhao H."/>
            <person name="Xu D."/>
            <person name="Zhang Y."/>
        </authorList>
    </citation>
    <scope>NUCLEOTIDE SEQUENCE [LARGE SCALE GENOMIC DNA]</scope>
    <source>
        <strain evidence="2">cv. Yunnan</strain>
    </source>
</reference>
<sequence length="184" mass="19078">MVLTMVRAANESKCLPVRASRCLAAMASCSTAVNRVSPAVTRPCSLRNAYVRILAGVPALLCSWVWLWLTPLSARRKCLLGNGLVSVEERAHFMGGNTVLGAVLRGASPMKLTHSLRSGTGLGDHGGEGVGGRTSSLLVSSLCMTEYGTVSPESVSEFAPSAPPTGSSSDSSSGSNSETWFGSS</sequence>
<comment type="caution">
    <text evidence="1">The sequence shown here is derived from an EMBL/GenBank/DDBJ whole genome shotgun (WGS) entry which is preliminary data.</text>
</comment>
<protein>
    <submittedName>
        <fullName evidence="1">Uncharacterized protein</fullName>
    </submittedName>
</protein>
<organism evidence="1 2">
    <name type="scientific">Smallanthus sonchifolius</name>
    <dbReference type="NCBI Taxonomy" id="185202"/>
    <lineage>
        <taxon>Eukaryota</taxon>
        <taxon>Viridiplantae</taxon>
        <taxon>Streptophyta</taxon>
        <taxon>Embryophyta</taxon>
        <taxon>Tracheophyta</taxon>
        <taxon>Spermatophyta</taxon>
        <taxon>Magnoliopsida</taxon>
        <taxon>eudicotyledons</taxon>
        <taxon>Gunneridae</taxon>
        <taxon>Pentapetalae</taxon>
        <taxon>asterids</taxon>
        <taxon>campanulids</taxon>
        <taxon>Asterales</taxon>
        <taxon>Asteraceae</taxon>
        <taxon>Asteroideae</taxon>
        <taxon>Heliantheae alliance</taxon>
        <taxon>Millerieae</taxon>
        <taxon>Smallanthus</taxon>
    </lineage>
</organism>
<dbReference type="EMBL" id="CM042021">
    <property type="protein sequence ID" value="KAI3819467.1"/>
    <property type="molecule type" value="Genomic_DNA"/>
</dbReference>
<evidence type="ECO:0000313" key="2">
    <source>
        <dbReference type="Proteomes" id="UP001056120"/>
    </source>
</evidence>
<proteinExistence type="predicted"/>
<name>A0ACB9JH59_9ASTR</name>
<gene>
    <name evidence="1" type="ORF">L1987_13305</name>
</gene>